<comment type="caution">
    <text evidence="2">The sequence shown here is derived from an EMBL/GenBank/DDBJ whole genome shotgun (WGS) entry which is preliminary data.</text>
</comment>
<sequence>MYKKKKCPINRYAILLGQITGRGTCSSGHLQWCPRGRARGRAGREKRLEMERGSGRVGAAGRNGRGRGLRGAPKPARGLAWVFEVPPSGPL</sequence>
<reference evidence="2 3" key="1">
    <citation type="submission" date="2024-12" db="EMBL/GenBank/DDBJ databases">
        <title>The unique morphological basis and parallel evolutionary history of personate flowers in Penstemon.</title>
        <authorList>
            <person name="Depatie T.H."/>
            <person name="Wessinger C.A."/>
        </authorList>
    </citation>
    <scope>NUCLEOTIDE SEQUENCE [LARGE SCALE GENOMIC DNA]</scope>
    <source>
        <strain evidence="2">WTNN_2</strain>
        <tissue evidence="2">Leaf</tissue>
    </source>
</reference>
<proteinExistence type="predicted"/>
<gene>
    <name evidence="2" type="ORF">ACJIZ3_006929</name>
</gene>
<protein>
    <submittedName>
        <fullName evidence="2">Uncharacterized protein</fullName>
    </submittedName>
</protein>
<dbReference type="Proteomes" id="UP001634393">
    <property type="component" value="Unassembled WGS sequence"/>
</dbReference>
<keyword evidence="3" id="KW-1185">Reference proteome</keyword>
<evidence type="ECO:0000313" key="3">
    <source>
        <dbReference type="Proteomes" id="UP001634393"/>
    </source>
</evidence>
<evidence type="ECO:0000313" key="2">
    <source>
        <dbReference type="EMBL" id="KAL3821024.1"/>
    </source>
</evidence>
<organism evidence="2 3">
    <name type="scientific">Penstemon smallii</name>
    <dbReference type="NCBI Taxonomy" id="265156"/>
    <lineage>
        <taxon>Eukaryota</taxon>
        <taxon>Viridiplantae</taxon>
        <taxon>Streptophyta</taxon>
        <taxon>Embryophyta</taxon>
        <taxon>Tracheophyta</taxon>
        <taxon>Spermatophyta</taxon>
        <taxon>Magnoliopsida</taxon>
        <taxon>eudicotyledons</taxon>
        <taxon>Gunneridae</taxon>
        <taxon>Pentapetalae</taxon>
        <taxon>asterids</taxon>
        <taxon>lamiids</taxon>
        <taxon>Lamiales</taxon>
        <taxon>Plantaginaceae</taxon>
        <taxon>Cheloneae</taxon>
        <taxon>Penstemon</taxon>
    </lineage>
</organism>
<name>A0ABD3S960_9LAMI</name>
<feature type="compositionally biased region" description="Basic and acidic residues" evidence="1">
    <location>
        <begin position="42"/>
        <end position="54"/>
    </location>
</feature>
<feature type="region of interest" description="Disordered" evidence="1">
    <location>
        <begin position="38"/>
        <end position="73"/>
    </location>
</feature>
<dbReference type="EMBL" id="JBJXBP010000007">
    <property type="protein sequence ID" value="KAL3821024.1"/>
    <property type="molecule type" value="Genomic_DNA"/>
</dbReference>
<evidence type="ECO:0000256" key="1">
    <source>
        <dbReference type="SAM" id="MobiDB-lite"/>
    </source>
</evidence>
<accession>A0ABD3S960</accession>
<dbReference type="AlphaFoldDB" id="A0ABD3S960"/>